<keyword evidence="3" id="KW-1185">Reference proteome</keyword>
<evidence type="ECO:0000313" key="3">
    <source>
        <dbReference type="Proteomes" id="UP000006854"/>
    </source>
</evidence>
<dbReference type="STRING" id="953739.SVEN_1987"/>
<organism evidence="2 3">
    <name type="scientific">Streptomyces venezuelae (strain ATCC 10712 / CBS 650.69 / DSM 40230 / JCM 4526 / NBRC 13096 / PD 04745)</name>
    <dbReference type="NCBI Taxonomy" id="953739"/>
    <lineage>
        <taxon>Bacteria</taxon>
        <taxon>Bacillati</taxon>
        <taxon>Actinomycetota</taxon>
        <taxon>Actinomycetes</taxon>
        <taxon>Kitasatosporales</taxon>
        <taxon>Streptomycetaceae</taxon>
        <taxon>Streptomyces</taxon>
    </lineage>
</organism>
<dbReference type="AlphaFoldDB" id="F2RKN5"/>
<proteinExistence type="predicted"/>
<dbReference type="HOGENOM" id="CLU_1151317_0_0_11"/>
<gene>
    <name evidence="2" type="ordered locus">SVEN_1987</name>
</gene>
<evidence type="ECO:0000313" key="2">
    <source>
        <dbReference type="EMBL" id="CCA55274.1"/>
    </source>
</evidence>
<sequence>MTPVSNDISDDPWARRVYLTWLARDTRYALTSLTALIAYAQSTPVPPAAWVCFEDFLSFLGKVSRTLWPAPGKGPNGTDKGLEWRTQRGPFLRKILEVEDSSPLKAREVRNGSEHFDERLDEWVVSRPRPTVEEWQAGTKPTFPAPPMRLIDIESGTIQVAGADLDLRCMTEELQRLLTQIEELEPSVAALPADMAALLATLPPVPIIPFDAPAQNPGGIQAWLDEQNSADPGTATEDTEA</sequence>
<protein>
    <submittedName>
        <fullName evidence="2">Uncharacterized protein</fullName>
    </submittedName>
</protein>
<dbReference type="Proteomes" id="UP000006854">
    <property type="component" value="Chromosome"/>
</dbReference>
<name>F2RKN5_STRVP</name>
<accession>F2RKN5</accession>
<dbReference type="PATRIC" id="fig|953739.5.peg.4142"/>
<dbReference type="EMBL" id="FR845719">
    <property type="protein sequence ID" value="CCA55274.1"/>
    <property type="molecule type" value="Genomic_DNA"/>
</dbReference>
<evidence type="ECO:0000256" key="1">
    <source>
        <dbReference type="SAM" id="MobiDB-lite"/>
    </source>
</evidence>
<reference evidence="2 3" key="1">
    <citation type="journal article" date="2011" name="BMC Genomics">
        <title>Genome-wide analysis of the role of GlnR in Streptomyces venezuelae provides new insights into global nitrogen regulation in actinomycetes.</title>
        <authorList>
            <person name="Pullan S.T."/>
            <person name="Bibb M.J."/>
            <person name="Merrick M."/>
        </authorList>
    </citation>
    <scope>NUCLEOTIDE SEQUENCE [LARGE SCALE GENOMIC DNA]</scope>
    <source>
        <strain evidence="2">ATCC 10712</strain>
    </source>
</reference>
<dbReference type="KEGG" id="sve:SVEN_1987"/>
<feature type="region of interest" description="Disordered" evidence="1">
    <location>
        <begin position="218"/>
        <end position="241"/>
    </location>
</feature>
<dbReference type="eggNOG" id="COG1253">
    <property type="taxonomic scope" value="Bacteria"/>
</dbReference>